<sequence length="255" mass="28840">MRREIYENIIGTLLGIAMLAAVFAIVIVFFFGGKTSKTKVSQPVKAASAKSDISVKNDMSIFNRNNSIHRSWKSEPVGDMNLWLRMTDVGKPYDDEESESGDVSDNAAYSDKNENSDYIPVLQKFDGYRVSVKARSDRYRRFKSKEFFIPADYLASIDYTQANIYTICKPEESGVCSKNMYLSVVAPSDCEYIRAGNQTVAAQNCEMYIKKAGMLKFSVCVFETDSDTDIYANGYIRMYDKKGEMHNLIPNRYGA</sequence>
<name>A0AAW3JM13_9FIRM</name>
<dbReference type="EMBL" id="LLKB01000007">
    <property type="protein sequence ID" value="KQC84113.1"/>
    <property type="molecule type" value="Genomic_DNA"/>
</dbReference>
<evidence type="ECO:0000256" key="1">
    <source>
        <dbReference type="SAM" id="MobiDB-lite"/>
    </source>
</evidence>
<dbReference type="RefSeq" id="WP_055946340.1">
    <property type="nucleotide sequence ID" value="NZ_JAQDCV010000009.1"/>
</dbReference>
<evidence type="ECO:0000313" key="4">
    <source>
        <dbReference type="Proteomes" id="UP000050833"/>
    </source>
</evidence>
<evidence type="ECO:0000256" key="2">
    <source>
        <dbReference type="SAM" id="Phobius"/>
    </source>
</evidence>
<protein>
    <submittedName>
        <fullName evidence="3">Uncharacterized protein</fullName>
    </submittedName>
</protein>
<comment type="caution">
    <text evidence="3">The sequence shown here is derived from an EMBL/GenBank/DDBJ whole genome shotgun (WGS) entry which is preliminary data.</text>
</comment>
<dbReference type="AlphaFoldDB" id="A0AAW3JM13"/>
<keyword evidence="2" id="KW-1133">Transmembrane helix</keyword>
<gene>
    <name evidence="3" type="ORF">APZ18_14440</name>
</gene>
<keyword evidence="2" id="KW-0472">Membrane</keyword>
<organism evidence="3 4">
    <name type="scientific">Butyribacter intestini</name>
    <dbReference type="NCBI Taxonomy" id="1703332"/>
    <lineage>
        <taxon>Bacteria</taxon>
        <taxon>Bacillati</taxon>
        <taxon>Bacillota</taxon>
        <taxon>Clostridia</taxon>
        <taxon>Lachnospirales</taxon>
        <taxon>Lachnospiraceae</taxon>
        <taxon>Butyribacter</taxon>
    </lineage>
</organism>
<proteinExistence type="predicted"/>
<keyword evidence="2" id="KW-0812">Transmembrane</keyword>
<feature type="region of interest" description="Disordered" evidence="1">
    <location>
        <begin position="93"/>
        <end position="112"/>
    </location>
</feature>
<keyword evidence="4" id="KW-1185">Reference proteome</keyword>
<dbReference type="Proteomes" id="UP000050833">
    <property type="component" value="Unassembled WGS sequence"/>
</dbReference>
<accession>A0AAW3JM13</accession>
<reference evidence="3 4" key="1">
    <citation type="submission" date="2015-10" db="EMBL/GenBank/DDBJ databases">
        <title>Butyribacter intestini gen. nov., sp. nov., a butyric acid-producing bacterium of the family Lachnospiraceae isolated from the human faeces.</title>
        <authorList>
            <person name="Zou Y."/>
            <person name="Xue W."/>
            <person name="Luo G."/>
            <person name="Lv M."/>
        </authorList>
    </citation>
    <scope>NUCLEOTIDE SEQUENCE [LARGE SCALE GENOMIC DNA]</scope>
    <source>
        <strain evidence="3 4">TF01-11</strain>
    </source>
</reference>
<feature type="transmembrane region" description="Helical" evidence="2">
    <location>
        <begin position="12"/>
        <end position="32"/>
    </location>
</feature>
<evidence type="ECO:0000313" key="3">
    <source>
        <dbReference type="EMBL" id="KQC84113.1"/>
    </source>
</evidence>